<reference evidence="5 6" key="1">
    <citation type="submission" date="2024-07" db="EMBL/GenBank/DDBJ databases">
        <title>Section-level genome sequencing and comparative genomics of Aspergillus sections Usti and Cavernicolus.</title>
        <authorList>
            <consortium name="Lawrence Berkeley National Laboratory"/>
            <person name="Nybo J.L."/>
            <person name="Vesth T.C."/>
            <person name="Theobald S."/>
            <person name="Frisvad J.C."/>
            <person name="Larsen T.O."/>
            <person name="Kjaerboelling I."/>
            <person name="Rothschild-Mancinelli K."/>
            <person name="Lyhne E.K."/>
            <person name="Kogle M.E."/>
            <person name="Barry K."/>
            <person name="Clum A."/>
            <person name="Na H."/>
            <person name="Ledsgaard L."/>
            <person name="Lin J."/>
            <person name="Lipzen A."/>
            <person name="Kuo A."/>
            <person name="Riley R."/>
            <person name="Mondo S."/>
            <person name="Labutti K."/>
            <person name="Haridas S."/>
            <person name="Pangalinan J."/>
            <person name="Salamov A.A."/>
            <person name="Simmons B.A."/>
            <person name="Magnuson J.K."/>
            <person name="Chen J."/>
            <person name="Drula E."/>
            <person name="Henrissat B."/>
            <person name="Wiebenga A."/>
            <person name="Lubbers R.J."/>
            <person name="Gomes A.C."/>
            <person name="Makela M.R."/>
            <person name="Stajich J."/>
            <person name="Grigoriev I.V."/>
            <person name="Mortensen U.H."/>
            <person name="De Vries R.P."/>
            <person name="Baker S.E."/>
            <person name="Andersen M.R."/>
        </authorList>
    </citation>
    <scope>NUCLEOTIDE SEQUENCE [LARGE SCALE GENOMIC DNA]</scope>
    <source>
        <strain evidence="5 6">CBS 123904</strain>
    </source>
</reference>
<comment type="caution">
    <text evidence="5">The sequence shown here is derived from an EMBL/GenBank/DDBJ whole genome shotgun (WGS) entry which is preliminary data.</text>
</comment>
<proteinExistence type="inferred from homology"/>
<feature type="domain" description="Acyl-CoA thioesterase-like C-terminal" evidence="4">
    <location>
        <begin position="231"/>
        <end position="339"/>
    </location>
</feature>
<evidence type="ECO:0000313" key="5">
    <source>
        <dbReference type="EMBL" id="KAL2856508.1"/>
    </source>
</evidence>
<dbReference type="InterPro" id="IPR049450">
    <property type="entry name" value="ACOT8-like_C"/>
</dbReference>
<dbReference type="PANTHER" id="PTHR11066">
    <property type="entry name" value="ACYL-COA THIOESTERASE"/>
    <property type="match status" value="1"/>
</dbReference>
<evidence type="ECO:0000256" key="2">
    <source>
        <dbReference type="ARBA" id="ARBA00022801"/>
    </source>
</evidence>
<dbReference type="InterPro" id="IPR029069">
    <property type="entry name" value="HotDog_dom_sf"/>
</dbReference>
<evidence type="ECO:0000259" key="3">
    <source>
        <dbReference type="Pfam" id="PF13622"/>
    </source>
</evidence>
<dbReference type="Gene3D" id="2.40.160.210">
    <property type="entry name" value="Acyl-CoA thioesterase, double hotdog domain"/>
    <property type="match status" value="1"/>
</dbReference>
<keyword evidence="2" id="KW-0378">Hydrolase</keyword>
<dbReference type="Proteomes" id="UP001610446">
    <property type="component" value="Unassembled WGS sequence"/>
</dbReference>
<dbReference type="InterPro" id="IPR042171">
    <property type="entry name" value="Acyl-CoA_hotdog"/>
</dbReference>
<dbReference type="CDD" id="cd03444">
    <property type="entry name" value="Thioesterase_II_repeat1"/>
    <property type="match status" value="1"/>
</dbReference>
<organism evidence="5 6">
    <name type="scientific">Aspergillus pseudoustus</name>
    <dbReference type="NCBI Taxonomy" id="1810923"/>
    <lineage>
        <taxon>Eukaryota</taxon>
        <taxon>Fungi</taxon>
        <taxon>Dikarya</taxon>
        <taxon>Ascomycota</taxon>
        <taxon>Pezizomycotina</taxon>
        <taxon>Eurotiomycetes</taxon>
        <taxon>Eurotiomycetidae</taxon>
        <taxon>Eurotiales</taxon>
        <taxon>Aspergillaceae</taxon>
        <taxon>Aspergillus</taxon>
        <taxon>Aspergillus subgen. Nidulantes</taxon>
    </lineage>
</organism>
<dbReference type="CDD" id="cd03445">
    <property type="entry name" value="Thioesterase_II_repeat2"/>
    <property type="match status" value="1"/>
</dbReference>
<dbReference type="PANTHER" id="PTHR11066:SF35">
    <property type="entry name" value="ACYL-COA THIOESTERASE II"/>
    <property type="match status" value="1"/>
</dbReference>
<keyword evidence="6" id="KW-1185">Reference proteome</keyword>
<dbReference type="Pfam" id="PF13622">
    <property type="entry name" value="4HBT_3"/>
    <property type="match status" value="1"/>
</dbReference>
<comment type="similarity">
    <text evidence="1">Belongs to the C/M/P thioester hydrolase family.</text>
</comment>
<accession>A0ABR4KW43</accession>
<evidence type="ECO:0000259" key="4">
    <source>
        <dbReference type="Pfam" id="PF20789"/>
    </source>
</evidence>
<dbReference type="Pfam" id="PF20789">
    <property type="entry name" value="4HBT_3C"/>
    <property type="match status" value="1"/>
</dbReference>
<gene>
    <name evidence="5" type="ORF">BJY01DRAFT_203473</name>
</gene>
<evidence type="ECO:0000313" key="6">
    <source>
        <dbReference type="Proteomes" id="UP001610446"/>
    </source>
</evidence>
<feature type="domain" description="Acyl-CoA thioesterase-like N-terminal HotDog" evidence="3">
    <location>
        <begin position="43"/>
        <end position="117"/>
    </location>
</feature>
<protein>
    <submittedName>
        <fullName evidence="5">Acyl-CoA thioesterase II</fullName>
    </submittedName>
</protein>
<evidence type="ECO:0000256" key="1">
    <source>
        <dbReference type="ARBA" id="ARBA00006538"/>
    </source>
</evidence>
<dbReference type="InterPro" id="IPR049449">
    <property type="entry name" value="TesB_ACOT8-like_N"/>
</dbReference>
<dbReference type="EMBL" id="JBFXLU010000007">
    <property type="protein sequence ID" value="KAL2856508.1"/>
    <property type="molecule type" value="Genomic_DNA"/>
</dbReference>
<dbReference type="InterPro" id="IPR003703">
    <property type="entry name" value="Acyl_CoA_thio"/>
</dbReference>
<dbReference type="SUPFAM" id="SSF54637">
    <property type="entry name" value="Thioesterase/thiol ester dehydrase-isomerase"/>
    <property type="match status" value="2"/>
</dbReference>
<name>A0ABR4KW43_9EURO</name>
<sequence>MPPITSRPVAQTLAAQLSVSQTSSNPGTGTGTVMETFETTSFPERMGNAANYAYGGCALGAGVQAAYQTVPKGYKPYSISGSFLAPVSTEAKLHCAVRRLRDTKTFATRLVEISQVQPKPQVGKQKEGSGSQRLCMIMLADFQREGEDALLTYSARPDRTYSPPEACLTPQELVSKTVAAGTIPPESEAKYNTLFGLLARLFETRLAGEGIGAQNLTGMAKSSITDQDHLPLPSKTTADWIRSRTPLSRESDQYAGLVFLLDSYLSFLPLVHSKRFIDDAGACASLDFSVRVFSSEWDLTDWNFRELKTVAGGEGRTYSESRLWNREGKLVANMTQQSILRPLKGPKPVL</sequence>